<evidence type="ECO:0000313" key="11">
    <source>
        <dbReference type="Ensembl" id="ENSCPOP00000022967.1"/>
    </source>
</evidence>
<dbReference type="PROSITE" id="PS50835">
    <property type="entry name" value="IG_LIKE"/>
    <property type="match status" value="1"/>
</dbReference>
<keyword evidence="6" id="KW-0391">Immunity</keyword>
<dbReference type="FunFam" id="2.60.40.10:FF:000620">
    <property type="entry name" value="Immunoglobulin lambda locus"/>
    <property type="match status" value="1"/>
</dbReference>
<dbReference type="Pfam" id="PF07686">
    <property type="entry name" value="V-set"/>
    <property type="match status" value="1"/>
</dbReference>
<reference evidence="11" key="2">
    <citation type="submission" date="2025-05" db="UniProtKB">
        <authorList>
            <consortium name="Ensembl"/>
        </authorList>
    </citation>
    <scope>IDENTIFICATION</scope>
    <source>
        <strain evidence="11">2N</strain>
    </source>
</reference>
<evidence type="ECO:0000256" key="7">
    <source>
        <dbReference type="ARBA" id="ARBA00023136"/>
    </source>
</evidence>
<comment type="subcellular location">
    <subcellularLocation>
        <location evidence="1">Cell membrane</location>
    </subcellularLocation>
    <subcellularLocation>
        <location evidence="2">Secreted</location>
    </subcellularLocation>
</comment>
<keyword evidence="3" id="KW-1003">Cell membrane</keyword>
<accession>A0A286XC11</accession>
<keyword evidence="4" id="KW-0964">Secreted</keyword>
<dbReference type="InterPro" id="IPR036179">
    <property type="entry name" value="Ig-like_dom_sf"/>
</dbReference>
<evidence type="ECO:0000256" key="9">
    <source>
        <dbReference type="SAM" id="SignalP"/>
    </source>
</evidence>
<evidence type="ECO:0000256" key="2">
    <source>
        <dbReference type="ARBA" id="ARBA00004613"/>
    </source>
</evidence>
<dbReference type="InterPro" id="IPR050150">
    <property type="entry name" value="IgV_Light_Chain"/>
</dbReference>
<dbReference type="Gene3D" id="2.60.40.10">
    <property type="entry name" value="Immunoglobulins"/>
    <property type="match status" value="1"/>
</dbReference>
<keyword evidence="7" id="KW-0472">Membrane</keyword>
<dbReference type="InterPro" id="IPR013106">
    <property type="entry name" value="Ig_V-set"/>
</dbReference>
<dbReference type="AlphaFoldDB" id="A0A286XC11"/>
<organism evidence="11 12">
    <name type="scientific">Cavia porcellus</name>
    <name type="common">Guinea pig</name>
    <dbReference type="NCBI Taxonomy" id="10141"/>
    <lineage>
        <taxon>Eukaryota</taxon>
        <taxon>Metazoa</taxon>
        <taxon>Chordata</taxon>
        <taxon>Craniata</taxon>
        <taxon>Vertebrata</taxon>
        <taxon>Euteleostomi</taxon>
        <taxon>Mammalia</taxon>
        <taxon>Eutheria</taxon>
        <taxon>Euarchontoglires</taxon>
        <taxon>Glires</taxon>
        <taxon>Rodentia</taxon>
        <taxon>Hystricomorpha</taxon>
        <taxon>Caviidae</taxon>
        <taxon>Cavia</taxon>
    </lineage>
</organism>
<evidence type="ECO:0000256" key="5">
    <source>
        <dbReference type="ARBA" id="ARBA00022729"/>
    </source>
</evidence>
<dbReference type="GO" id="GO:0005886">
    <property type="term" value="C:plasma membrane"/>
    <property type="evidence" value="ECO:0007669"/>
    <property type="project" value="UniProtKB-SubCell"/>
</dbReference>
<reference evidence="12" key="1">
    <citation type="journal article" date="2011" name="Nature">
        <title>A high-resolution map of human evolutionary constraint using 29 mammals.</title>
        <authorList>
            <person name="Lindblad-Toh K."/>
            <person name="Garber M."/>
            <person name="Zuk O."/>
            <person name="Lin M.F."/>
            <person name="Parker B.J."/>
            <person name="Washietl S."/>
            <person name="Kheradpour P."/>
            <person name="Ernst J."/>
            <person name="Jordan G."/>
            <person name="Mauceli E."/>
            <person name="Ward L.D."/>
            <person name="Lowe C.B."/>
            <person name="Holloway A.K."/>
            <person name="Clamp M."/>
            <person name="Gnerre S."/>
            <person name="Alfoldi J."/>
            <person name="Beal K."/>
            <person name="Chang J."/>
            <person name="Clawson H."/>
            <person name="Cuff J."/>
            <person name="Di Palma F."/>
            <person name="Fitzgerald S."/>
            <person name="Flicek P."/>
            <person name="Guttman M."/>
            <person name="Hubisz M.J."/>
            <person name="Jaffe D.B."/>
            <person name="Jungreis I."/>
            <person name="Kent W.J."/>
            <person name="Kostka D."/>
            <person name="Lara M."/>
            <person name="Martins A.L."/>
            <person name="Massingham T."/>
            <person name="Moltke I."/>
            <person name="Raney B.J."/>
            <person name="Rasmussen M.D."/>
            <person name="Robinson J."/>
            <person name="Stark A."/>
            <person name="Vilella A.J."/>
            <person name="Wen J."/>
            <person name="Xie X."/>
            <person name="Zody M.C."/>
            <person name="Baldwin J."/>
            <person name="Bloom T."/>
            <person name="Chin C.W."/>
            <person name="Heiman D."/>
            <person name="Nicol R."/>
            <person name="Nusbaum C."/>
            <person name="Young S."/>
            <person name="Wilkinson J."/>
            <person name="Worley K.C."/>
            <person name="Kovar C.L."/>
            <person name="Muzny D.M."/>
            <person name="Gibbs R.A."/>
            <person name="Cree A."/>
            <person name="Dihn H.H."/>
            <person name="Fowler G."/>
            <person name="Jhangiani S."/>
            <person name="Joshi V."/>
            <person name="Lee S."/>
            <person name="Lewis L.R."/>
            <person name="Nazareth L.V."/>
            <person name="Okwuonu G."/>
            <person name="Santibanez J."/>
            <person name="Warren W.C."/>
            <person name="Mardis E.R."/>
            <person name="Weinstock G.M."/>
            <person name="Wilson R.K."/>
            <person name="Delehaunty K."/>
            <person name="Dooling D."/>
            <person name="Fronik C."/>
            <person name="Fulton L."/>
            <person name="Fulton B."/>
            <person name="Graves T."/>
            <person name="Minx P."/>
            <person name="Sodergren E."/>
            <person name="Birney E."/>
            <person name="Margulies E.H."/>
            <person name="Herrero J."/>
            <person name="Green E.D."/>
            <person name="Haussler D."/>
            <person name="Siepel A."/>
            <person name="Goldman N."/>
            <person name="Pollard K.S."/>
            <person name="Pedersen J.S."/>
            <person name="Lander E.S."/>
            <person name="Kellis M."/>
        </authorList>
    </citation>
    <scope>NUCLEOTIDE SEQUENCE [LARGE SCALE GENOMIC DNA]</scope>
    <source>
        <strain evidence="12">2N</strain>
    </source>
</reference>
<feature type="chain" id="PRO_5014075371" description="Ig-like domain-containing protein" evidence="9">
    <location>
        <begin position="21"/>
        <end position="117"/>
    </location>
</feature>
<feature type="signal peptide" evidence="9">
    <location>
        <begin position="1"/>
        <end position="20"/>
    </location>
</feature>
<dbReference type="InterPro" id="IPR003599">
    <property type="entry name" value="Ig_sub"/>
</dbReference>
<dbReference type="GeneTree" id="ENSGT00940000153120"/>
<dbReference type="GO" id="GO:0002376">
    <property type="term" value="P:immune system process"/>
    <property type="evidence" value="ECO:0007669"/>
    <property type="project" value="UniProtKB-KW"/>
</dbReference>
<evidence type="ECO:0000256" key="6">
    <source>
        <dbReference type="ARBA" id="ARBA00022859"/>
    </source>
</evidence>
<keyword evidence="8" id="KW-0393">Immunoglobulin domain</keyword>
<keyword evidence="12" id="KW-1185">Reference proteome</keyword>
<dbReference type="InterPro" id="IPR013783">
    <property type="entry name" value="Ig-like_fold"/>
</dbReference>
<evidence type="ECO:0000256" key="4">
    <source>
        <dbReference type="ARBA" id="ARBA00022525"/>
    </source>
</evidence>
<dbReference type="VEuPathDB" id="HostDB:ENSCPOG00000031212"/>
<evidence type="ECO:0000256" key="8">
    <source>
        <dbReference type="ARBA" id="ARBA00023319"/>
    </source>
</evidence>
<feature type="domain" description="Ig-like" evidence="10">
    <location>
        <begin position="19"/>
        <end position="117"/>
    </location>
</feature>
<dbReference type="Proteomes" id="UP000005447">
    <property type="component" value="Unassembled WGS sequence"/>
</dbReference>
<evidence type="ECO:0000313" key="12">
    <source>
        <dbReference type="Proteomes" id="UP000005447"/>
    </source>
</evidence>
<dbReference type="Ensembl" id="ENSCPOT00000047557.1">
    <property type="protein sequence ID" value="ENSCPOP00000030822.1"/>
    <property type="gene ID" value="ENSCPOG00000031212.1"/>
</dbReference>
<proteinExistence type="predicted"/>
<dbReference type="EMBL" id="AAKN02007209">
    <property type="status" value="NOT_ANNOTATED_CDS"/>
    <property type="molecule type" value="Genomic_DNA"/>
</dbReference>
<sequence>MAWAPFFFWLLAHCLDCVASYTLTQPPSVSVTPAQTAKITCSGDDLGNKYAHWYQQKPGQAPVLVIYEDSERPSGIPDRFSGSNSGNVATLTITGVQAGDEAVYYCAIAHGSGSSFQ</sequence>
<dbReference type="InterPro" id="IPR007110">
    <property type="entry name" value="Ig-like_dom"/>
</dbReference>
<dbReference type="Bgee" id="ENSCPOG00000031212">
    <property type="expression patterns" value="Expressed in liver and 3 other cell types or tissues"/>
</dbReference>
<evidence type="ECO:0000256" key="1">
    <source>
        <dbReference type="ARBA" id="ARBA00004236"/>
    </source>
</evidence>
<dbReference type="SUPFAM" id="SSF48726">
    <property type="entry name" value="Immunoglobulin"/>
    <property type="match status" value="1"/>
</dbReference>
<evidence type="ECO:0000256" key="3">
    <source>
        <dbReference type="ARBA" id="ARBA00022475"/>
    </source>
</evidence>
<dbReference type="PANTHER" id="PTHR23267">
    <property type="entry name" value="IMMUNOGLOBULIN LIGHT CHAIN"/>
    <property type="match status" value="1"/>
</dbReference>
<protein>
    <recommendedName>
        <fullName evidence="10">Ig-like domain-containing protein</fullName>
    </recommendedName>
</protein>
<dbReference type="GO" id="GO:0005576">
    <property type="term" value="C:extracellular region"/>
    <property type="evidence" value="ECO:0007669"/>
    <property type="project" value="UniProtKB-SubCell"/>
</dbReference>
<evidence type="ECO:0000259" key="10">
    <source>
        <dbReference type="PROSITE" id="PS50835"/>
    </source>
</evidence>
<dbReference type="SMART" id="SM00409">
    <property type="entry name" value="IG"/>
    <property type="match status" value="1"/>
</dbReference>
<keyword evidence="5 9" id="KW-0732">Signal</keyword>
<dbReference type="Ensembl" id="ENSCPOT00000036972.1">
    <property type="protein sequence ID" value="ENSCPOP00000022967.1"/>
    <property type="gene ID" value="ENSCPOG00000031212.1"/>
</dbReference>
<dbReference type="SMART" id="SM00406">
    <property type="entry name" value="IGv"/>
    <property type="match status" value="1"/>
</dbReference>
<name>A0A286XC11_CAVPO</name>